<dbReference type="CDD" id="cd00158">
    <property type="entry name" value="RHOD"/>
    <property type="match status" value="1"/>
</dbReference>
<dbReference type="GO" id="GO:0008146">
    <property type="term" value="F:sulfotransferase activity"/>
    <property type="evidence" value="ECO:0007669"/>
    <property type="project" value="TreeGrafter"/>
</dbReference>
<keyword evidence="2 14" id="KW-0808">Transferase</keyword>
<dbReference type="GO" id="GO:0005829">
    <property type="term" value="C:cytosol"/>
    <property type="evidence" value="ECO:0007669"/>
    <property type="project" value="TreeGrafter"/>
</dbReference>
<dbReference type="GO" id="GO:0008641">
    <property type="term" value="F:ubiquitin-like modifier activating enzyme activity"/>
    <property type="evidence" value="ECO:0007669"/>
    <property type="project" value="InterPro"/>
</dbReference>
<reference evidence="15 16" key="1">
    <citation type="submission" date="2019-05" db="EMBL/GenBank/DDBJ databases">
        <title>Arcobacter cibarius and Arcobacter thereius providing challenges in identification an antibiotic susceptibility and Quinolone resistance.</title>
        <authorList>
            <person name="Busch A."/>
            <person name="Hanel I."/>
            <person name="Hotzel H."/>
            <person name="Tomaso H."/>
        </authorList>
    </citation>
    <scope>NUCLEOTIDE SEQUENCE [LARGE SCALE GENOMIC DNA]</scope>
    <source>
        <strain evidence="15 16">16CS0831-2</strain>
    </source>
</reference>
<evidence type="ECO:0000256" key="7">
    <source>
        <dbReference type="ARBA" id="ARBA00063809"/>
    </source>
</evidence>
<dbReference type="Gene3D" id="3.40.50.720">
    <property type="entry name" value="NAD(P)-binding Rossmann-like Domain"/>
    <property type="match status" value="1"/>
</dbReference>
<dbReference type="KEGG" id="acib:ACBT_0229"/>
<accession>A0A7L5JLY8</accession>
<comment type="subunit">
    <text evidence="7">Homodimer. Forms a stable heterotetrameric complex of 2 MoeB and 2 MoaD during adenylation of MoaD.</text>
</comment>
<dbReference type="InterPro" id="IPR036873">
    <property type="entry name" value="Rhodanese-like_dom_sf"/>
</dbReference>
<evidence type="ECO:0000313" key="15">
    <source>
        <dbReference type="EMBL" id="TLS97839.1"/>
    </source>
</evidence>
<evidence type="ECO:0000313" key="14">
    <source>
        <dbReference type="EMBL" id="QKJ26211.1"/>
    </source>
</evidence>
<evidence type="ECO:0000256" key="4">
    <source>
        <dbReference type="ARBA" id="ARBA00022840"/>
    </source>
</evidence>
<dbReference type="OrthoDB" id="9804286at2"/>
<dbReference type="SUPFAM" id="SSF69572">
    <property type="entry name" value="Activating enzymes of the ubiquitin-like proteins"/>
    <property type="match status" value="1"/>
</dbReference>
<dbReference type="NCBIfam" id="NF004281">
    <property type="entry name" value="PRK05690.1"/>
    <property type="match status" value="1"/>
</dbReference>
<evidence type="ECO:0000256" key="8">
    <source>
        <dbReference type="ARBA" id="ARBA00066884"/>
    </source>
</evidence>
<evidence type="ECO:0000256" key="1">
    <source>
        <dbReference type="ARBA" id="ARBA00009919"/>
    </source>
</evidence>
<dbReference type="EC" id="2.7.7.80" evidence="8"/>
<feature type="domain" description="Rhodanese" evidence="13">
    <location>
        <begin position="298"/>
        <end position="387"/>
    </location>
</feature>
<dbReference type="EMBL" id="CP054051">
    <property type="protein sequence ID" value="QKJ26211.1"/>
    <property type="molecule type" value="Genomic_DNA"/>
</dbReference>
<dbReference type="InterPro" id="IPR000594">
    <property type="entry name" value="ThiF_NAD_FAD-bd"/>
</dbReference>
<evidence type="ECO:0000256" key="11">
    <source>
        <dbReference type="ARBA" id="ARBA00075328"/>
    </source>
</evidence>
<dbReference type="PROSITE" id="PS50206">
    <property type="entry name" value="RHODANESE_3"/>
    <property type="match status" value="1"/>
</dbReference>
<dbReference type="GO" id="GO:0005524">
    <property type="term" value="F:ATP binding"/>
    <property type="evidence" value="ECO:0007669"/>
    <property type="project" value="UniProtKB-KW"/>
</dbReference>
<dbReference type="AlphaFoldDB" id="A0A7L5JLY8"/>
<evidence type="ECO:0000256" key="2">
    <source>
        <dbReference type="ARBA" id="ARBA00022679"/>
    </source>
</evidence>
<dbReference type="CDD" id="cd00757">
    <property type="entry name" value="ThiF_MoeB_HesA_family"/>
    <property type="match status" value="1"/>
</dbReference>
<gene>
    <name evidence="14" type="primary">thiFII</name>
    <name evidence="15" type="synonym">moeB</name>
    <name evidence="14" type="ORF">ACBT_0229</name>
    <name evidence="15" type="ORF">FE247_07890</name>
</gene>
<evidence type="ECO:0000256" key="10">
    <source>
        <dbReference type="ARBA" id="ARBA00075110"/>
    </source>
</evidence>
<dbReference type="Pfam" id="PF00581">
    <property type="entry name" value="Rhodanese"/>
    <property type="match status" value="1"/>
</dbReference>
<keyword evidence="4" id="KW-0067">ATP-binding</keyword>
<protein>
    <recommendedName>
        <fullName evidence="9">Molybdopterin-synthase adenylyltransferase</fullName>
        <ecNumber evidence="8">2.7.7.80</ecNumber>
    </recommendedName>
    <alternativeName>
        <fullName evidence="12">MoaD protein adenylase</fullName>
    </alternativeName>
    <alternativeName>
        <fullName evidence="10">Molybdopterin-converting factor subunit 1 adenylase</fullName>
    </alternativeName>
    <alternativeName>
        <fullName evidence="11">Sulfur carrier protein MoaD adenylyltransferase</fullName>
    </alternativeName>
</protein>
<dbReference type="GO" id="GO:0004792">
    <property type="term" value="F:thiosulfate-cyanide sulfurtransferase activity"/>
    <property type="evidence" value="ECO:0007669"/>
    <property type="project" value="TreeGrafter"/>
</dbReference>
<dbReference type="RefSeq" id="WP_024776231.1">
    <property type="nucleotide sequence ID" value="NZ_CP054051.1"/>
</dbReference>
<evidence type="ECO:0000256" key="6">
    <source>
        <dbReference type="ARBA" id="ARBA00055169"/>
    </source>
</evidence>
<evidence type="ECO:0000256" key="5">
    <source>
        <dbReference type="ARBA" id="ARBA00052218"/>
    </source>
</evidence>
<evidence type="ECO:0000313" key="17">
    <source>
        <dbReference type="Proteomes" id="UP000509513"/>
    </source>
</evidence>
<keyword evidence="3" id="KW-0547">Nucleotide-binding</keyword>
<dbReference type="InterPro" id="IPR035985">
    <property type="entry name" value="Ubiquitin-activating_enz"/>
</dbReference>
<dbReference type="PANTHER" id="PTHR10953">
    <property type="entry name" value="UBIQUITIN-ACTIVATING ENZYME E1"/>
    <property type="match status" value="1"/>
</dbReference>
<keyword evidence="14" id="KW-0548">Nucleotidyltransferase</keyword>
<sequence length="389" mass="43017">MGKDGKQENVDKLSQEEISRYSRHLILPEVGLEGQLKIKNSKVLVVGTGGLGAPVILYLAAAGVGTIGLIDFDIVDESNLQRQIIHTTRDIGRPKISSATDRIKGINPHVKVVSYNDKLTSKNSIEIIKEFDIVVDGTDNFQTRYLINDSCVLLNKPFVYGSIFRFEGQVSVFNAYDGPCYRCLYPEPPPVGLVPSCAEGGVIGVLPGIIGTIQANETIKLILGIGEILSGRLLTFDALRMKFKELNIRKDKECPVCGDHPTVTELIDYEEFCGLKRPDEKTVVEEISAIDLKNIINEKRPIQVVDIRQPHELQIGKIDGSKAIPFGQLVRRKDELDSSRKVVVVCKIGLLSAEVIRQLKDAGYTGEIYSLKGGITSWANDIDYTMARY</sequence>
<dbReference type="EMBL" id="VBUC01000018">
    <property type="protein sequence ID" value="TLS97839.1"/>
    <property type="molecule type" value="Genomic_DNA"/>
</dbReference>
<dbReference type="GO" id="GO:0061605">
    <property type="term" value="F:molybdopterin-synthase adenylyltransferase activity"/>
    <property type="evidence" value="ECO:0007669"/>
    <property type="project" value="UniProtKB-EC"/>
</dbReference>
<organism evidence="14 17">
    <name type="scientific">Aliarcobacter cibarius</name>
    <dbReference type="NCBI Taxonomy" id="255507"/>
    <lineage>
        <taxon>Bacteria</taxon>
        <taxon>Pseudomonadati</taxon>
        <taxon>Campylobacterota</taxon>
        <taxon>Epsilonproteobacteria</taxon>
        <taxon>Campylobacterales</taxon>
        <taxon>Arcobacteraceae</taxon>
        <taxon>Aliarcobacter</taxon>
    </lineage>
</organism>
<proteinExistence type="inferred from homology"/>
<dbReference type="InterPro" id="IPR045886">
    <property type="entry name" value="ThiF/MoeB/HesA"/>
</dbReference>
<evidence type="ECO:0000256" key="3">
    <source>
        <dbReference type="ARBA" id="ARBA00022741"/>
    </source>
</evidence>
<dbReference type="InterPro" id="IPR001763">
    <property type="entry name" value="Rhodanese-like_dom"/>
</dbReference>
<comment type="catalytic activity">
    <reaction evidence="5">
        <text>[molybdopterin-synthase sulfur-carrier protein]-C-terminal Gly-Gly + ATP + H(+) = [molybdopterin-synthase sulfur-carrier protein]-C-terminal Gly-Gly-AMP + diphosphate</text>
        <dbReference type="Rhea" id="RHEA:43616"/>
        <dbReference type="Rhea" id="RHEA-COMP:12159"/>
        <dbReference type="Rhea" id="RHEA-COMP:12202"/>
        <dbReference type="ChEBI" id="CHEBI:15378"/>
        <dbReference type="ChEBI" id="CHEBI:30616"/>
        <dbReference type="ChEBI" id="CHEBI:33019"/>
        <dbReference type="ChEBI" id="CHEBI:90618"/>
        <dbReference type="ChEBI" id="CHEBI:90778"/>
        <dbReference type="EC" id="2.7.7.80"/>
    </reaction>
</comment>
<keyword evidence="16" id="KW-1185">Reference proteome</keyword>
<evidence type="ECO:0000256" key="9">
    <source>
        <dbReference type="ARBA" id="ARBA00073635"/>
    </source>
</evidence>
<dbReference type="SMART" id="SM00450">
    <property type="entry name" value="RHOD"/>
    <property type="match status" value="1"/>
</dbReference>
<reference evidence="14 17" key="2">
    <citation type="submission" date="2020-05" db="EMBL/GenBank/DDBJ databases">
        <title>Complete genome sequencing of Campylobacter and Arcobacter type strains.</title>
        <authorList>
            <person name="Miller W.G."/>
            <person name="Yee E."/>
        </authorList>
    </citation>
    <scope>NUCLEOTIDE SEQUENCE [LARGE SCALE GENOMIC DNA]</scope>
    <source>
        <strain evidence="14 17">LMG 21996</strain>
    </source>
</reference>
<evidence type="ECO:0000256" key="12">
    <source>
        <dbReference type="ARBA" id="ARBA00078531"/>
    </source>
</evidence>
<dbReference type="Gene3D" id="3.40.250.10">
    <property type="entry name" value="Rhodanese-like domain"/>
    <property type="match status" value="1"/>
</dbReference>
<dbReference type="PANTHER" id="PTHR10953:SF102">
    <property type="entry name" value="ADENYLYLTRANSFERASE AND SULFURTRANSFERASE MOCS3"/>
    <property type="match status" value="1"/>
</dbReference>
<comment type="similarity">
    <text evidence="1">Belongs to the HesA/MoeB/ThiF family.</text>
</comment>
<evidence type="ECO:0000313" key="16">
    <source>
        <dbReference type="Proteomes" id="UP000305417"/>
    </source>
</evidence>
<dbReference type="Pfam" id="PF00899">
    <property type="entry name" value="ThiF"/>
    <property type="match status" value="1"/>
</dbReference>
<dbReference type="FunFam" id="3.40.50.720:FF:000033">
    <property type="entry name" value="Adenylyltransferase and sulfurtransferase MOCS3"/>
    <property type="match status" value="1"/>
</dbReference>
<dbReference type="Proteomes" id="UP000305417">
    <property type="component" value="Unassembled WGS sequence"/>
</dbReference>
<dbReference type="Proteomes" id="UP000509513">
    <property type="component" value="Chromosome"/>
</dbReference>
<evidence type="ECO:0000259" key="13">
    <source>
        <dbReference type="PROSITE" id="PS50206"/>
    </source>
</evidence>
<name>A0A7L5JLY8_9BACT</name>
<comment type="function">
    <text evidence="6">Catalyzes the adenylation by ATP of the carboxyl group of the C-terminal glycine of sulfur carrier protein MoaD.</text>
</comment>